<protein>
    <submittedName>
        <fullName evidence="2">Transcriptional regulator, Crp/Fnr family</fullName>
    </submittedName>
</protein>
<name>E4RSQ7_LEAB4</name>
<dbReference type="InterPro" id="IPR014710">
    <property type="entry name" value="RmlC-like_jellyroll"/>
</dbReference>
<reference key="1">
    <citation type="submission" date="2010-11" db="EMBL/GenBank/DDBJ databases">
        <title>The complete genome of Leadbetterella byssophila DSM 17132.</title>
        <authorList>
            <consortium name="US DOE Joint Genome Institute (JGI-PGF)"/>
            <person name="Lucas S."/>
            <person name="Copeland A."/>
            <person name="Lapidus A."/>
            <person name="Glavina del Rio T."/>
            <person name="Dalin E."/>
            <person name="Tice H."/>
            <person name="Bruce D."/>
            <person name="Goodwin L."/>
            <person name="Pitluck S."/>
            <person name="Kyrpides N."/>
            <person name="Mavromatis K."/>
            <person name="Ivanova N."/>
            <person name="Teshima H."/>
            <person name="Brettin T."/>
            <person name="Detter J.C."/>
            <person name="Han C."/>
            <person name="Tapia R."/>
            <person name="Land M."/>
            <person name="Hauser L."/>
            <person name="Markowitz V."/>
            <person name="Cheng J.-F."/>
            <person name="Hugenholtz P."/>
            <person name="Woyke T."/>
            <person name="Wu D."/>
            <person name="Tindall B."/>
            <person name="Pomrenke H.G."/>
            <person name="Brambilla E."/>
            <person name="Klenk H.-P."/>
            <person name="Eisen J.A."/>
        </authorList>
    </citation>
    <scope>NUCLEOTIDE SEQUENCE [LARGE SCALE GENOMIC DNA]</scope>
    <source>
        <strain>DSM 17132</strain>
    </source>
</reference>
<reference evidence="2 3" key="2">
    <citation type="journal article" date="2011" name="Stand. Genomic Sci.">
        <title>Complete genome sequence of Leadbetterella byssophila type strain (4M15).</title>
        <authorList>
            <person name="Abt B."/>
            <person name="Teshima H."/>
            <person name="Lucas S."/>
            <person name="Lapidus A."/>
            <person name="Del Rio T.G."/>
            <person name="Nolan M."/>
            <person name="Tice H."/>
            <person name="Cheng J.F."/>
            <person name="Pitluck S."/>
            <person name="Liolios K."/>
            <person name="Pagani I."/>
            <person name="Ivanova N."/>
            <person name="Mavromatis K."/>
            <person name="Pati A."/>
            <person name="Tapia R."/>
            <person name="Han C."/>
            <person name="Goodwin L."/>
            <person name="Chen A."/>
            <person name="Palaniappan K."/>
            <person name="Land M."/>
            <person name="Hauser L."/>
            <person name="Chang Y.J."/>
            <person name="Jeffries C.D."/>
            <person name="Rohde M."/>
            <person name="Goker M."/>
            <person name="Tindall B.J."/>
            <person name="Detter J.C."/>
            <person name="Woyke T."/>
            <person name="Bristow J."/>
            <person name="Eisen J.A."/>
            <person name="Markowitz V."/>
            <person name="Hugenholtz P."/>
            <person name="Klenk H.P."/>
            <person name="Kyrpides N.C."/>
        </authorList>
    </citation>
    <scope>NUCLEOTIDE SEQUENCE [LARGE SCALE GENOMIC DNA]</scope>
    <source>
        <strain evidence="3">DSM 17132 / JCM 16389 / KACC 11308 / NBRC 106382 / 4M15</strain>
    </source>
</reference>
<sequence>MISRSNTTSMHEKLIHKVSNLIPLQEGDIQTICRAFKAIQIPKNTLLEEENKRTKYLYYIVDGYVRVYYTKEGEERTTQINCPSGFITSYQSFIANVPAYDNVQTITECTLLRITKPELENLNTQIHQWSIFGEKIYEQALIYNEERTRDMILLSAEERYLKLMRSYPDILQNVPLQYIASYIGIKPESLSRIRRQISS</sequence>
<dbReference type="InterPro" id="IPR000595">
    <property type="entry name" value="cNMP-bd_dom"/>
</dbReference>
<gene>
    <name evidence="2" type="ordered locus">Lbys_0111</name>
</gene>
<dbReference type="SUPFAM" id="SSF51206">
    <property type="entry name" value="cAMP-binding domain-like"/>
    <property type="match status" value="1"/>
</dbReference>
<dbReference type="HOGENOM" id="CLU_075053_9_0_10"/>
<dbReference type="EMBL" id="CP002305">
    <property type="protein sequence ID" value="ADQ15907.1"/>
    <property type="molecule type" value="Genomic_DNA"/>
</dbReference>
<evidence type="ECO:0000313" key="2">
    <source>
        <dbReference type="EMBL" id="ADQ15907.1"/>
    </source>
</evidence>
<dbReference type="KEGG" id="lby:Lbys_0111"/>
<dbReference type="AlphaFoldDB" id="E4RSQ7"/>
<evidence type="ECO:0000313" key="3">
    <source>
        <dbReference type="Proteomes" id="UP000007435"/>
    </source>
</evidence>
<evidence type="ECO:0000259" key="1">
    <source>
        <dbReference type="PROSITE" id="PS50042"/>
    </source>
</evidence>
<accession>E4RSQ7</accession>
<keyword evidence="3" id="KW-1185">Reference proteome</keyword>
<feature type="domain" description="Cyclic nucleotide-binding" evidence="1">
    <location>
        <begin position="20"/>
        <end position="122"/>
    </location>
</feature>
<dbReference type="STRING" id="649349.Lbys_0111"/>
<dbReference type="InterPro" id="IPR018490">
    <property type="entry name" value="cNMP-bd_dom_sf"/>
</dbReference>
<dbReference type="Pfam" id="PF00027">
    <property type="entry name" value="cNMP_binding"/>
    <property type="match status" value="1"/>
</dbReference>
<proteinExistence type="predicted"/>
<dbReference type="RefSeq" id="WP_013406963.1">
    <property type="nucleotide sequence ID" value="NC_014655.1"/>
</dbReference>
<dbReference type="eggNOG" id="COG0664">
    <property type="taxonomic scope" value="Bacteria"/>
</dbReference>
<dbReference type="OrthoDB" id="758145at2"/>
<dbReference type="CDD" id="cd00038">
    <property type="entry name" value="CAP_ED"/>
    <property type="match status" value="1"/>
</dbReference>
<dbReference type="Gene3D" id="2.60.120.10">
    <property type="entry name" value="Jelly Rolls"/>
    <property type="match status" value="1"/>
</dbReference>
<dbReference type="Proteomes" id="UP000007435">
    <property type="component" value="Chromosome"/>
</dbReference>
<organism evidence="2 3">
    <name type="scientific">Leadbetterella byssophila (strain DSM 17132 / JCM 16389 / KACC 11308 / NBRC 106382 / 4M15)</name>
    <dbReference type="NCBI Taxonomy" id="649349"/>
    <lineage>
        <taxon>Bacteria</taxon>
        <taxon>Pseudomonadati</taxon>
        <taxon>Bacteroidota</taxon>
        <taxon>Cytophagia</taxon>
        <taxon>Cytophagales</taxon>
        <taxon>Leadbetterellaceae</taxon>
        <taxon>Leadbetterella</taxon>
    </lineage>
</organism>
<dbReference type="PROSITE" id="PS50042">
    <property type="entry name" value="CNMP_BINDING_3"/>
    <property type="match status" value="1"/>
</dbReference>